<evidence type="ECO:0000313" key="2">
    <source>
        <dbReference type="EMBL" id="CUR57304.1"/>
    </source>
</evidence>
<reference evidence="2" key="1">
    <citation type="submission" date="2015-08" db="EMBL/GenBank/DDBJ databases">
        <authorList>
            <person name="Babu N.S."/>
            <person name="Beckwith C.J."/>
            <person name="Beseler K.G."/>
            <person name="Brison A."/>
            <person name="Carone J.V."/>
            <person name="Caskin T.P."/>
            <person name="Diamond M."/>
            <person name="Durham M.E."/>
            <person name="Foxe J.M."/>
            <person name="Go M."/>
            <person name="Henderson B.A."/>
            <person name="Jones I.B."/>
            <person name="McGettigan J.A."/>
            <person name="Micheletti S.J."/>
            <person name="Nasrallah M.E."/>
            <person name="Ortiz D."/>
            <person name="Piller C.R."/>
            <person name="Privatt S.R."/>
            <person name="Schneider S.L."/>
            <person name="Sharp S."/>
            <person name="Smith T.C."/>
            <person name="Stanton J.D."/>
            <person name="Ullery H.E."/>
            <person name="Wilson R.J."/>
            <person name="Serrano M.G."/>
            <person name="Buck G."/>
            <person name="Lee V."/>
            <person name="Wang Y."/>
            <person name="Carvalho R."/>
            <person name="Voegtly L."/>
            <person name="Shi R."/>
            <person name="Duckworth R."/>
            <person name="Johnson A."/>
            <person name="Loviza R."/>
            <person name="Walstead R."/>
            <person name="Shah Z."/>
            <person name="Kiflezghi M."/>
            <person name="Wade K."/>
            <person name="Ball S.L."/>
            <person name="Bradley K.W."/>
            <person name="Asai D.J."/>
            <person name="Bowman C.A."/>
            <person name="Russell D.A."/>
            <person name="Pope W.H."/>
            <person name="Jacobs-Sera D."/>
            <person name="Hendrix R.W."/>
            <person name="Hatfull G.F."/>
        </authorList>
    </citation>
    <scope>NUCLEOTIDE SEQUENCE</scope>
</reference>
<feature type="compositionally biased region" description="Low complexity" evidence="1">
    <location>
        <begin position="45"/>
        <end position="57"/>
    </location>
</feature>
<evidence type="ECO:0000256" key="1">
    <source>
        <dbReference type="SAM" id="MobiDB-lite"/>
    </source>
</evidence>
<dbReference type="EMBL" id="CZKB01000004">
    <property type="protein sequence ID" value="CUR57304.1"/>
    <property type="molecule type" value="Genomic_DNA"/>
</dbReference>
<accession>A0A2P2C5M3</accession>
<feature type="region of interest" description="Disordered" evidence="1">
    <location>
        <begin position="36"/>
        <end position="70"/>
    </location>
</feature>
<name>A0A2P2C5M3_9ZZZZ</name>
<feature type="compositionally biased region" description="Acidic residues" evidence="1">
    <location>
        <begin position="58"/>
        <end position="69"/>
    </location>
</feature>
<sequence>MGSFSVLTLFSGRHLMHVRRLLALSLAVPLLLAGCSDEEKPTPKMPDSTSSSPSTEPTETETPEAESPEDFIRRWAALETDMENSGETSEYLKLSERCDSCRDLAETIEGYYRAGGSVRWGGWTIHAINAEPNSGTNAYSVDVSSAPTRYKESASGPTKRLEGGDSTHLLRLAKSGLSWVVVDKAELAR</sequence>
<proteinExistence type="predicted"/>
<dbReference type="AlphaFoldDB" id="A0A2P2C5M3"/>
<gene>
    <name evidence="2" type="ORF">NOCA1120481</name>
</gene>
<organism evidence="2">
    <name type="scientific">metagenome</name>
    <dbReference type="NCBI Taxonomy" id="256318"/>
    <lineage>
        <taxon>unclassified sequences</taxon>
        <taxon>metagenomes</taxon>
    </lineage>
</organism>
<protein>
    <submittedName>
        <fullName evidence="2">Uncharacterized protein</fullName>
    </submittedName>
</protein>